<accession>A0A5C3R1F2</accession>
<name>A0A5C3R1F2_9AGAR</name>
<organism evidence="1 2">
    <name type="scientific">Pterulicium gracile</name>
    <dbReference type="NCBI Taxonomy" id="1884261"/>
    <lineage>
        <taxon>Eukaryota</taxon>
        <taxon>Fungi</taxon>
        <taxon>Dikarya</taxon>
        <taxon>Basidiomycota</taxon>
        <taxon>Agaricomycotina</taxon>
        <taxon>Agaricomycetes</taxon>
        <taxon>Agaricomycetidae</taxon>
        <taxon>Agaricales</taxon>
        <taxon>Pleurotineae</taxon>
        <taxon>Pterulaceae</taxon>
        <taxon>Pterulicium</taxon>
    </lineage>
</organism>
<evidence type="ECO:0000313" key="1">
    <source>
        <dbReference type="EMBL" id="TFL06940.1"/>
    </source>
</evidence>
<dbReference type="EMBL" id="ML178814">
    <property type="protein sequence ID" value="TFL06940.1"/>
    <property type="molecule type" value="Genomic_DNA"/>
</dbReference>
<dbReference type="Proteomes" id="UP000305067">
    <property type="component" value="Unassembled WGS sequence"/>
</dbReference>
<proteinExistence type="predicted"/>
<reference evidence="1 2" key="1">
    <citation type="journal article" date="2019" name="Nat. Ecol. Evol.">
        <title>Megaphylogeny resolves global patterns of mushroom evolution.</title>
        <authorList>
            <person name="Varga T."/>
            <person name="Krizsan K."/>
            <person name="Foldi C."/>
            <person name="Dima B."/>
            <person name="Sanchez-Garcia M."/>
            <person name="Sanchez-Ramirez S."/>
            <person name="Szollosi G.J."/>
            <person name="Szarkandi J.G."/>
            <person name="Papp V."/>
            <person name="Albert L."/>
            <person name="Andreopoulos W."/>
            <person name="Angelini C."/>
            <person name="Antonin V."/>
            <person name="Barry K.W."/>
            <person name="Bougher N.L."/>
            <person name="Buchanan P."/>
            <person name="Buyck B."/>
            <person name="Bense V."/>
            <person name="Catcheside P."/>
            <person name="Chovatia M."/>
            <person name="Cooper J."/>
            <person name="Damon W."/>
            <person name="Desjardin D."/>
            <person name="Finy P."/>
            <person name="Geml J."/>
            <person name="Haridas S."/>
            <person name="Hughes K."/>
            <person name="Justo A."/>
            <person name="Karasinski D."/>
            <person name="Kautmanova I."/>
            <person name="Kiss B."/>
            <person name="Kocsube S."/>
            <person name="Kotiranta H."/>
            <person name="LaButti K.M."/>
            <person name="Lechner B.E."/>
            <person name="Liimatainen K."/>
            <person name="Lipzen A."/>
            <person name="Lukacs Z."/>
            <person name="Mihaltcheva S."/>
            <person name="Morgado L.N."/>
            <person name="Niskanen T."/>
            <person name="Noordeloos M.E."/>
            <person name="Ohm R.A."/>
            <person name="Ortiz-Santana B."/>
            <person name="Ovrebo C."/>
            <person name="Racz N."/>
            <person name="Riley R."/>
            <person name="Savchenko A."/>
            <person name="Shiryaev A."/>
            <person name="Soop K."/>
            <person name="Spirin V."/>
            <person name="Szebenyi C."/>
            <person name="Tomsovsky M."/>
            <person name="Tulloss R.E."/>
            <person name="Uehling J."/>
            <person name="Grigoriev I.V."/>
            <person name="Vagvolgyi C."/>
            <person name="Papp T."/>
            <person name="Martin F.M."/>
            <person name="Miettinen O."/>
            <person name="Hibbett D.S."/>
            <person name="Nagy L.G."/>
        </authorList>
    </citation>
    <scope>NUCLEOTIDE SEQUENCE [LARGE SCALE GENOMIC DNA]</scope>
    <source>
        <strain evidence="1 2">CBS 309.79</strain>
    </source>
</reference>
<dbReference type="AlphaFoldDB" id="A0A5C3R1F2"/>
<protein>
    <submittedName>
        <fullName evidence="1">Uncharacterized protein</fullName>
    </submittedName>
</protein>
<evidence type="ECO:0000313" key="2">
    <source>
        <dbReference type="Proteomes" id="UP000305067"/>
    </source>
</evidence>
<gene>
    <name evidence="1" type="ORF">BDV98DRAFT_3498</name>
</gene>
<keyword evidence="2" id="KW-1185">Reference proteome</keyword>
<sequence length="112" mass="13243">MRPSSPPQCSLLRPLDKTFYLKFFAMYRPESRSISPDNLWRLEHFVSTFFFNLLPSFFSIFYHCMYYSESYLPPLATLYCSFGVLRRSHFIVFDHKLRACTSTLIKPTSGMT</sequence>